<keyword evidence="1" id="KW-0472">Membrane</keyword>
<keyword evidence="1" id="KW-1133">Transmembrane helix</keyword>
<proteinExistence type="predicted"/>
<keyword evidence="1" id="KW-0812">Transmembrane</keyword>
<gene>
    <name evidence="5" type="ORF">BU26DRAFT_515755</name>
</gene>
<dbReference type="InterPro" id="IPR024382">
    <property type="entry name" value="Vps3844_C"/>
</dbReference>
<dbReference type="GeneID" id="54581485"/>
<evidence type="ECO:0000256" key="2">
    <source>
        <dbReference type="SAM" id="SignalP"/>
    </source>
</evidence>
<feature type="chain" id="PRO_5025642218" evidence="2">
    <location>
        <begin position="19"/>
        <end position="417"/>
    </location>
</feature>
<evidence type="ECO:0000256" key="1">
    <source>
        <dbReference type="SAM" id="Phobius"/>
    </source>
</evidence>
<name>A0A6A6ITG6_9PLEO</name>
<dbReference type="GO" id="GO:0005783">
    <property type="term" value="C:endoplasmic reticulum"/>
    <property type="evidence" value="ECO:0007669"/>
    <property type="project" value="TreeGrafter"/>
</dbReference>
<feature type="domain" description="Vacuolar sorting protein Vps3844 N-terminal" evidence="4">
    <location>
        <begin position="41"/>
        <end position="141"/>
    </location>
</feature>
<dbReference type="RefSeq" id="XP_033688401.1">
    <property type="nucleotide sequence ID" value="XM_033828155.1"/>
</dbReference>
<organism evidence="5 6">
    <name type="scientific">Trematosphaeria pertusa</name>
    <dbReference type="NCBI Taxonomy" id="390896"/>
    <lineage>
        <taxon>Eukaryota</taxon>
        <taxon>Fungi</taxon>
        <taxon>Dikarya</taxon>
        <taxon>Ascomycota</taxon>
        <taxon>Pezizomycotina</taxon>
        <taxon>Dothideomycetes</taxon>
        <taxon>Pleosporomycetidae</taxon>
        <taxon>Pleosporales</taxon>
        <taxon>Massarineae</taxon>
        <taxon>Trematosphaeriaceae</taxon>
        <taxon>Trematosphaeria</taxon>
    </lineage>
</organism>
<dbReference type="EMBL" id="ML987191">
    <property type="protein sequence ID" value="KAF2253397.1"/>
    <property type="molecule type" value="Genomic_DNA"/>
</dbReference>
<evidence type="ECO:0000313" key="5">
    <source>
        <dbReference type="EMBL" id="KAF2253397.1"/>
    </source>
</evidence>
<keyword evidence="6" id="KW-1185">Reference proteome</keyword>
<dbReference type="InterPro" id="IPR053065">
    <property type="entry name" value="Archenteron_Induction-Rel"/>
</dbReference>
<protein>
    <submittedName>
        <fullName evidence="5">Uncharacterized protein</fullName>
    </submittedName>
</protein>
<dbReference type="Pfam" id="PF12955">
    <property type="entry name" value="Vps3844_C"/>
    <property type="match status" value="1"/>
</dbReference>
<reference evidence="5" key="1">
    <citation type="journal article" date="2020" name="Stud. Mycol.">
        <title>101 Dothideomycetes genomes: a test case for predicting lifestyles and emergence of pathogens.</title>
        <authorList>
            <person name="Haridas S."/>
            <person name="Albert R."/>
            <person name="Binder M."/>
            <person name="Bloem J."/>
            <person name="Labutti K."/>
            <person name="Salamov A."/>
            <person name="Andreopoulos B."/>
            <person name="Baker S."/>
            <person name="Barry K."/>
            <person name="Bills G."/>
            <person name="Bluhm B."/>
            <person name="Cannon C."/>
            <person name="Castanera R."/>
            <person name="Culley D."/>
            <person name="Daum C."/>
            <person name="Ezra D."/>
            <person name="Gonzalez J."/>
            <person name="Henrissat B."/>
            <person name="Kuo A."/>
            <person name="Liang C."/>
            <person name="Lipzen A."/>
            <person name="Lutzoni F."/>
            <person name="Magnuson J."/>
            <person name="Mondo S."/>
            <person name="Nolan M."/>
            <person name="Ohm R."/>
            <person name="Pangilinan J."/>
            <person name="Park H.-J."/>
            <person name="Ramirez L."/>
            <person name="Alfaro M."/>
            <person name="Sun H."/>
            <person name="Tritt A."/>
            <person name="Yoshinaga Y."/>
            <person name="Zwiers L.-H."/>
            <person name="Turgeon B."/>
            <person name="Goodwin S."/>
            <person name="Spatafora J."/>
            <person name="Crous P."/>
            <person name="Grigoriev I."/>
        </authorList>
    </citation>
    <scope>NUCLEOTIDE SEQUENCE</scope>
    <source>
        <strain evidence="5">CBS 122368</strain>
    </source>
</reference>
<dbReference type="InterPro" id="IPR049205">
    <property type="entry name" value="Vps3844_N"/>
</dbReference>
<feature type="transmembrane region" description="Helical" evidence="1">
    <location>
        <begin position="374"/>
        <end position="396"/>
    </location>
</feature>
<keyword evidence="2" id="KW-0732">Signal</keyword>
<dbReference type="OrthoDB" id="5583277at2759"/>
<feature type="signal peptide" evidence="2">
    <location>
        <begin position="1"/>
        <end position="18"/>
    </location>
</feature>
<dbReference type="PANTHER" id="PTHR36853:SF1">
    <property type="entry name" value="DUF3844 DOMAIN-CONTAINING PROTEIN"/>
    <property type="match status" value="1"/>
</dbReference>
<dbReference type="Pfam" id="PF21656">
    <property type="entry name" value="DUF6859"/>
    <property type="match status" value="1"/>
</dbReference>
<dbReference type="PANTHER" id="PTHR36853">
    <property type="entry name" value="EXPRESSED PROTEIN"/>
    <property type="match status" value="1"/>
</dbReference>
<accession>A0A6A6ITG6</accession>
<sequence>MKLSWSFILSSLYCATSATKVGHVYLHDPVFGASSEAATSTVDPETTRLILAQRLGLSRFHAIRHPSEEVVQQINSYGGRQQKLFGVEDPAKTKAHVLIWLEDVEDPSEIIPNTLGLSSFTISNPPPASDNDRLIQDMILQAEALPRYADPKGYTYGNVIDAEATLSKLTETNVYNDYLVIFRADKTDNLSLTELSTGISRLLMKTASLKEQGFSMTVVCMPPSSSHAKRAAQPYGTYDLPSKIEARREVAEAPLSLASSKPSTSPNLPADLEDFPVITQAQANDSAPVLGILPGCFSSLAGCQKQTHNCSSHGECKLLHKGQKGSDSVVQDCYGCACTPTVVHVGQDHGMETKKKTTYWGGPACQKKDISVPFWLFVGSGVMLAFLISGGIGMLYSMGNEELPSVIGAGVSGPTRK</sequence>
<evidence type="ECO:0000259" key="4">
    <source>
        <dbReference type="Pfam" id="PF21656"/>
    </source>
</evidence>
<dbReference type="Proteomes" id="UP000800094">
    <property type="component" value="Unassembled WGS sequence"/>
</dbReference>
<evidence type="ECO:0000259" key="3">
    <source>
        <dbReference type="Pfam" id="PF12955"/>
    </source>
</evidence>
<evidence type="ECO:0000313" key="6">
    <source>
        <dbReference type="Proteomes" id="UP000800094"/>
    </source>
</evidence>
<feature type="domain" description="Vacuolar sorting protein Vps3844 C-terminal" evidence="3">
    <location>
        <begin position="296"/>
        <end position="409"/>
    </location>
</feature>
<dbReference type="AlphaFoldDB" id="A0A6A6ITG6"/>